<organism evidence="3 4">
    <name type="scientific">Gordonia araii NBRC 100433</name>
    <dbReference type="NCBI Taxonomy" id="1073574"/>
    <lineage>
        <taxon>Bacteria</taxon>
        <taxon>Bacillati</taxon>
        <taxon>Actinomycetota</taxon>
        <taxon>Actinomycetes</taxon>
        <taxon>Mycobacteriales</taxon>
        <taxon>Gordoniaceae</taxon>
        <taxon>Gordonia</taxon>
    </lineage>
</organism>
<dbReference type="EMBL" id="BAEE01000048">
    <property type="protein sequence ID" value="GAB09805.1"/>
    <property type="molecule type" value="Genomic_DNA"/>
</dbReference>
<proteinExistence type="predicted"/>
<keyword evidence="1" id="KW-0472">Membrane</keyword>
<evidence type="ECO:0000259" key="2">
    <source>
        <dbReference type="Pfam" id="PF13360"/>
    </source>
</evidence>
<feature type="transmembrane region" description="Helical" evidence="1">
    <location>
        <begin position="170"/>
        <end position="190"/>
    </location>
</feature>
<feature type="transmembrane region" description="Helical" evidence="1">
    <location>
        <begin position="55"/>
        <end position="78"/>
    </location>
</feature>
<keyword evidence="1" id="KW-1133">Transmembrane helix</keyword>
<gene>
    <name evidence="3" type="ORF">GOARA_048_00070</name>
</gene>
<feature type="transmembrane region" description="Helical" evidence="1">
    <location>
        <begin position="26"/>
        <end position="49"/>
    </location>
</feature>
<comment type="caution">
    <text evidence="3">The sequence shown here is derived from an EMBL/GenBank/DDBJ whole genome shotgun (WGS) entry which is preliminary data.</text>
</comment>
<dbReference type="InterPro" id="IPR015943">
    <property type="entry name" value="WD40/YVTN_repeat-like_dom_sf"/>
</dbReference>
<dbReference type="Gene3D" id="2.130.10.10">
    <property type="entry name" value="YVTN repeat-like/Quinoprotein amine dehydrogenase"/>
    <property type="match status" value="1"/>
</dbReference>
<dbReference type="InterPro" id="IPR011047">
    <property type="entry name" value="Quinoprotein_ADH-like_sf"/>
</dbReference>
<dbReference type="SUPFAM" id="SSF50998">
    <property type="entry name" value="Quinoprotein alcohol dehydrogenase-like"/>
    <property type="match status" value="1"/>
</dbReference>
<dbReference type="Proteomes" id="UP000035088">
    <property type="component" value="Unassembled WGS sequence"/>
</dbReference>
<reference evidence="3 4" key="1">
    <citation type="submission" date="2011-11" db="EMBL/GenBank/DDBJ databases">
        <title>Whole genome shotgun sequence of Gordonia araii NBRC 100433.</title>
        <authorList>
            <person name="Yoshida Y."/>
            <person name="Hosoyama A."/>
            <person name="Tsuchikane K."/>
            <person name="Katsumata H."/>
            <person name="Yamazaki S."/>
            <person name="Fujita N."/>
        </authorList>
    </citation>
    <scope>NUCLEOTIDE SEQUENCE [LARGE SCALE GENOMIC DNA]</scope>
    <source>
        <strain evidence="3 4">NBRC 100433</strain>
    </source>
</reference>
<evidence type="ECO:0000313" key="4">
    <source>
        <dbReference type="Proteomes" id="UP000035088"/>
    </source>
</evidence>
<evidence type="ECO:0000313" key="3">
    <source>
        <dbReference type="EMBL" id="GAB09805.1"/>
    </source>
</evidence>
<feature type="domain" description="Pyrrolo-quinoline quinone repeat" evidence="2">
    <location>
        <begin position="247"/>
        <end position="361"/>
    </location>
</feature>
<keyword evidence="4" id="KW-1185">Reference proteome</keyword>
<dbReference type="Pfam" id="PF13360">
    <property type="entry name" value="PQQ_2"/>
    <property type="match status" value="1"/>
</dbReference>
<dbReference type="OrthoDB" id="4638025at2"/>
<protein>
    <recommendedName>
        <fullName evidence="2">Pyrrolo-quinoline quinone repeat domain-containing protein</fullName>
    </recommendedName>
</protein>
<sequence>MSNVTPHRDTPRPADRYDWAIPVVRGIGWAAALFAVLSVVLPLSGAAALTSARSAWALVLTLCGYALVTAALAATGLARLARYPDNPPGWIPAISSVLAIVGLPTVVVCAHALGSQRTVLIQLEARPTVLFALLGAIAGGVAAGCVAVIGDRRNHQSDTARHRPRRDEALVGLATFLVASLVSGTLLSVAPPAPNMEPAPLALAVPVPPYPTSLGNVAYRIRQTDELRNTAVRVGGPGFIIATPRAIRAHDGTTGEMRWEMDAAELRGLDSPDARESIAVFGYGDDATVMIVGTDITIGLDAATGRLLWRSAAPEFRPTSHDYAPQRAQVHVEHPSTVDEKPKPPRMVVLDPRRGTIRWQTELPCQPGYDSTEKFVVTSVCGKPAEFEITDIESRTTRRIRLTTPTNSKLTAPAYLGEGLFGAFYRTAVPHRDRATSFDEGTAMFVTVFDAATGAEVDHFELTSRISSVNGGVIAMGADYSKRNGVYGQVISRNLQTRKSSSVPVRVQGSDFDPDWLGGSLLVRGDEERGSVPLVVDPRTGTITRRGSACIDSLQDLQSVPGAVLEVCSGHDGPWGFEIVGLR</sequence>
<dbReference type="AlphaFoldDB" id="G7H1T0"/>
<accession>G7H1T0</accession>
<feature type="transmembrane region" description="Helical" evidence="1">
    <location>
        <begin position="128"/>
        <end position="149"/>
    </location>
</feature>
<dbReference type="InterPro" id="IPR002372">
    <property type="entry name" value="PQQ_rpt_dom"/>
</dbReference>
<feature type="transmembrane region" description="Helical" evidence="1">
    <location>
        <begin position="90"/>
        <end position="113"/>
    </location>
</feature>
<evidence type="ECO:0000256" key="1">
    <source>
        <dbReference type="SAM" id="Phobius"/>
    </source>
</evidence>
<dbReference type="STRING" id="1073574.GOARA_048_00070"/>
<keyword evidence="1" id="KW-0812">Transmembrane</keyword>
<name>G7H1T0_9ACTN</name>